<dbReference type="Proteomes" id="UP000635665">
    <property type="component" value="Unassembled WGS sequence"/>
</dbReference>
<keyword evidence="2" id="KW-0732">Signal</keyword>
<keyword evidence="5" id="KW-1185">Reference proteome</keyword>
<evidence type="ECO:0000259" key="3">
    <source>
        <dbReference type="PROSITE" id="PS51677"/>
    </source>
</evidence>
<dbReference type="InterPro" id="IPR002509">
    <property type="entry name" value="NODB_dom"/>
</dbReference>
<comment type="subcellular location">
    <subcellularLocation>
        <location evidence="1">Secreted</location>
    </subcellularLocation>
</comment>
<organism evidence="4 5">
    <name type="scientific">Salegentibacter maritimus</name>
    <dbReference type="NCBI Taxonomy" id="2794347"/>
    <lineage>
        <taxon>Bacteria</taxon>
        <taxon>Pseudomonadati</taxon>
        <taxon>Bacteroidota</taxon>
        <taxon>Flavobacteriia</taxon>
        <taxon>Flavobacteriales</taxon>
        <taxon>Flavobacteriaceae</taxon>
        <taxon>Salegentibacter</taxon>
    </lineage>
</organism>
<dbReference type="RefSeq" id="WP_198637419.1">
    <property type="nucleotide sequence ID" value="NZ_JAEHNY010000001.1"/>
</dbReference>
<evidence type="ECO:0000313" key="5">
    <source>
        <dbReference type="Proteomes" id="UP000635665"/>
    </source>
</evidence>
<dbReference type="EMBL" id="JAEHNY010000001">
    <property type="protein sequence ID" value="MBI6118421.1"/>
    <property type="molecule type" value="Genomic_DNA"/>
</dbReference>
<dbReference type="PROSITE" id="PS51677">
    <property type="entry name" value="NODB"/>
    <property type="match status" value="1"/>
</dbReference>
<dbReference type="SUPFAM" id="SSF88713">
    <property type="entry name" value="Glycoside hydrolase/deacetylase"/>
    <property type="match status" value="1"/>
</dbReference>
<dbReference type="CDD" id="cd10918">
    <property type="entry name" value="CE4_NodB_like_5s_6s"/>
    <property type="match status" value="1"/>
</dbReference>
<proteinExistence type="predicted"/>
<dbReference type="Pfam" id="PF01522">
    <property type="entry name" value="Polysacc_deac_1"/>
    <property type="match status" value="1"/>
</dbReference>
<evidence type="ECO:0000256" key="2">
    <source>
        <dbReference type="ARBA" id="ARBA00022729"/>
    </source>
</evidence>
<name>A0ABS0TDS7_9FLAO</name>
<sequence>MKKNKFIFLSEKDILAIANNEKSFPKGGVVITVDDGWLSNEKNVIEIAQKHQVPITIFVATDAIEHGNYWWPYITKARDLGMDFPSVKKLKQVSNKERERVVTNIKKRISLERQALDLSQLKKASQSRYINIGAHTVHHPILINCEDGESFREIKNSKFQIEEWLNRKVVSFAYPNGDYSEREINYLQKLNFSSAYTTKPEYLTKEKLQKIYELPRFCIYEGISKAEAICRMMGVWQRFFKD</sequence>
<dbReference type="InterPro" id="IPR011330">
    <property type="entry name" value="Glyco_hydro/deAcase_b/a-brl"/>
</dbReference>
<gene>
    <name evidence="4" type="ORF">I6U50_00105</name>
</gene>
<feature type="domain" description="NodB homology" evidence="3">
    <location>
        <begin position="27"/>
        <end position="242"/>
    </location>
</feature>
<comment type="caution">
    <text evidence="4">The sequence shown here is derived from an EMBL/GenBank/DDBJ whole genome shotgun (WGS) entry which is preliminary data.</text>
</comment>
<dbReference type="Gene3D" id="3.20.20.370">
    <property type="entry name" value="Glycoside hydrolase/deacetylase"/>
    <property type="match status" value="1"/>
</dbReference>
<evidence type="ECO:0000313" key="4">
    <source>
        <dbReference type="EMBL" id="MBI6118421.1"/>
    </source>
</evidence>
<evidence type="ECO:0000256" key="1">
    <source>
        <dbReference type="ARBA" id="ARBA00004613"/>
    </source>
</evidence>
<protein>
    <submittedName>
        <fullName evidence="4">Polysaccharide deacetylase family protein</fullName>
    </submittedName>
</protein>
<reference evidence="4 5" key="1">
    <citation type="submission" date="2020-12" db="EMBL/GenBank/DDBJ databases">
        <title>Salegentibacter orientalis sp. nov., isolated from costal sediment.</title>
        <authorList>
            <person name="Lian F.-B."/>
        </authorList>
    </citation>
    <scope>NUCLEOTIDE SEQUENCE [LARGE SCALE GENOMIC DNA]</scope>
    <source>
        <strain evidence="4 5">F60176</strain>
    </source>
</reference>
<accession>A0ABS0TDS7</accession>
<dbReference type="InterPro" id="IPR051398">
    <property type="entry name" value="Polysacch_Deacetylase"/>
</dbReference>
<dbReference type="PANTHER" id="PTHR34216">
    <property type="match status" value="1"/>
</dbReference>
<dbReference type="PANTHER" id="PTHR34216:SF3">
    <property type="entry name" value="POLY-BETA-1,6-N-ACETYL-D-GLUCOSAMINE N-DEACETYLASE"/>
    <property type="match status" value="1"/>
</dbReference>